<feature type="region of interest" description="Disordered" evidence="1">
    <location>
        <begin position="286"/>
        <end position="315"/>
    </location>
</feature>
<accession>A0A8H3VFS8</accession>
<dbReference type="Proteomes" id="UP000433883">
    <property type="component" value="Unassembled WGS sequence"/>
</dbReference>
<feature type="compositionally biased region" description="Low complexity" evidence="1">
    <location>
        <begin position="290"/>
        <end position="301"/>
    </location>
</feature>
<keyword evidence="6" id="KW-1185">Reference proteome</keyword>
<evidence type="ECO:0000313" key="6">
    <source>
        <dbReference type="Proteomes" id="UP000490939"/>
    </source>
</evidence>
<dbReference type="EMBL" id="WNWS01000009">
    <property type="protein sequence ID" value="KAE9988274.1"/>
    <property type="molecule type" value="Genomic_DNA"/>
</dbReference>
<dbReference type="OrthoDB" id="4106209at2759"/>
<feature type="region of interest" description="Disordered" evidence="1">
    <location>
        <begin position="164"/>
        <end position="218"/>
    </location>
</feature>
<sequence>MRREHSIASTVYTHLFPKPTANDPPDFATHLAKHLVAEVRIETQRFYGGLETVEARYPGLNYFYPPHRKRLGRFPYHARLFRAFDEMELTEHEISMLCRWEGTLWARQRYERDEGIKVVDTTCAEIGPWVDRRRVHKRGRRSSPRGIKVKTDIEVEIEDVGMGRSLSRDGTRSSTPMPSVSYTRPLHIHSRTVEMTDAESAASVQAGSSADDSDSEIEGAGISSNQRLLAAAAQRDLHHTHMLMDRDTPLDPAYEQYLKEQAERGEIAFSGGNVSSGVRAAALQSAYENSISASSSPAPTSNGLQPPPPTTSVHQ</sequence>
<dbReference type="EMBL" id="WNWQ01000011">
    <property type="protein sequence ID" value="KAE9984963.1"/>
    <property type="molecule type" value="Genomic_DNA"/>
</dbReference>
<reference evidence="3 5" key="1">
    <citation type="submission" date="2018-12" db="EMBL/GenBank/DDBJ databases">
        <title>Venturia inaequalis Genome Resource.</title>
        <authorList>
            <person name="Lichtner F.J."/>
        </authorList>
    </citation>
    <scope>NUCLEOTIDE SEQUENCE [LARGE SCALE GENOMIC DNA]</scope>
    <source>
        <strain evidence="3 5">120213</strain>
        <strain evidence="2">Bline_iso_100314</strain>
        <strain evidence="4 6">DMI_063113</strain>
    </source>
</reference>
<dbReference type="AlphaFoldDB" id="A0A8H3VFS8"/>
<evidence type="ECO:0000313" key="4">
    <source>
        <dbReference type="EMBL" id="KAE9994477.1"/>
    </source>
</evidence>
<evidence type="ECO:0000313" key="5">
    <source>
        <dbReference type="Proteomes" id="UP000447873"/>
    </source>
</evidence>
<comment type="caution">
    <text evidence="3">The sequence shown here is derived from an EMBL/GenBank/DDBJ whole genome shotgun (WGS) entry which is preliminary data.</text>
</comment>
<feature type="compositionally biased region" description="Polar residues" evidence="1">
    <location>
        <begin position="172"/>
        <end position="182"/>
    </location>
</feature>
<feature type="compositionally biased region" description="Pro residues" evidence="1">
    <location>
        <begin position="305"/>
        <end position="315"/>
    </location>
</feature>
<dbReference type="Proteomes" id="UP000490939">
    <property type="component" value="Unassembled WGS sequence"/>
</dbReference>
<protein>
    <submittedName>
        <fullName evidence="3">Uncharacterized protein</fullName>
    </submittedName>
</protein>
<gene>
    <name evidence="2" type="ORF">BLS_000542</name>
    <name evidence="4" type="ORF">EG327_009155</name>
    <name evidence="3" type="ORF">EG328_011647</name>
</gene>
<evidence type="ECO:0000256" key="1">
    <source>
        <dbReference type="SAM" id="MobiDB-lite"/>
    </source>
</evidence>
<evidence type="ECO:0000313" key="3">
    <source>
        <dbReference type="EMBL" id="KAE9988274.1"/>
    </source>
</evidence>
<name>A0A8H3VFS8_VENIN</name>
<proteinExistence type="predicted"/>
<dbReference type="EMBL" id="WNWR01000006">
    <property type="protein sequence ID" value="KAE9994477.1"/>
    <property type="molecule type" value="Genomic_DNA"/>
</dbReference>
<dbReference type="Proteomes" id="UP000447873">
    <property type="component" value="Unassembled WGS sequence"/>
</dbReference>
<organism evidence="3 5">
    <name type="scientific">Venturia inaequalis</name>
    <name type="common">Apple scab fungus</name>
    <dbReference type="NCBI Taxonomy" id="5025"/>
    <lineage>
        <taxon>Eukaryota</taxon>
        <taxon>Fungi</taxon>
        <taxon>Dikarya</taxon>
        <taxon>Ascomycota</taxon>
        <taxon>Pezizomycotina</taxon>
        <taxon>Dothideomycetes</taxon>
        <taxon>Pleosporomycetidae</taxon>
        <taxon>Venturiales</taxon>
        <taxon>Venturiaceae</taxon>
        <taxon>Venturia</taxon>
    </lineage>
</organism>
<evidence type="ECO:0000313" key="2">
    <source>
        <dbReference type="EMBL" id="KAE9984963.1"/>
    </source>
</evidence>